<dbReference type="Gene3D" id="3.80.10.10">
    <property type="entry name" value="Ribonuclease Inhibitor"/>
    <property type="match status" value="1"/>
</dbReference>
<evidence type="ECO:0000313" key="1">
    <source>
        <dbReference type="EMBL" id="EIW85595.1"/>
    </source>
</evidence>
<dbReference type="EMBL" id="JH711574">
    <property type="protein sequence ID" value="EIW85595.1"/>
    <property type="molecule type" value="Genomic_DNA"/>
</dbReference>
<dbReference type="AlphaFoldDB" id="A0A5M3N409"/>
<dbReference type="OrthoDB" id="3365698at2759"/>
<sequence>MAFNRDAQFIASLTAVDFQIQTPLTPCLASNHNTMLAVEKSQLRDTDVKFSASVVRLDSLVAQVHNPKTKLQDAKTEPVGLLSSIRCVPDDVLFIIFEYTRCGSHFNFIQSLFLSHVCRHWRAVAISMPKLWTHVHFNASPSNSATRSARCPGLFSWCRFLPMHIHVRYINEEGLGGLAASGIDAFKTTCKALEIDYHGDRVLWDGLEECLYDLPNLKSLSVVNCSVEDRRSGNQTHFCLDKTRVSNLHVMFTGHGDETRQEALHLGAHVSLQSSNLRKLILDFRAKNGFLTMSSSWVLFSGAPDLLPRLEELYLFSPCFERRRFGTSQIVLPRGSATYRRLRVFVVSVTWDRELEHLFNALVLPDLSEFSFCAAREGRPEPVIFKALFARSRCPLRKISTVDGRRHGWAESWVQDMREFYPDLQLVSTKLDQPSDMDQLKEEQWFQ</sequence>
<dbReference type="RefSeq" id="XP_007765035.1">
    <property type="nucleotide sequence ID" value="XM_007766845.1"/>
</dbReference>
<keyword evidence="2" id="KW-1185">Reference proteome</keyword>
<dbReference type="Proteomes" id="UP000053558">
    <property type="component" value="Unassembled WGS sequence"/>
</dbReference>
<organism evidence="1 2">
    <name type="scientific">Coniophora puteana (strain RWD-64-598)</name>
    <name type="common">Brown rot fungus</name>
    <dbReference type="NCBI Taxonomy" id="741705"/>
    <lineage>
        <taxon>Eukaryota</taxon>
        <taxon>Fungi</taxon>
        <taxon>Dikarya</taxon>
        <taxon>Basidiomycota</taxon>
        <taxon>Agaricomycotina</taxon>
        <taxon>Agaricomycetes</taxon>
        <taxon>Agaricomycetidae</taxon>
        <taxon>Boletales</taxon>
        <taxon>Coniophorineae</taxon>
        <taxon>Coniophoraceae</taxon>
        <taxon>Coniophora</taxon>
    </lineage>
</organism>
<dbReference type="KEGG" id="cput:CONPUDRAFT_162763"/>
<gene>
    <name evidence="1" type="ORF">CONPUDRAFT_162763</name>
</gene>
<dbReference type="SUPFAM" id="SSF81383">
    <property type="entry name" value="F-box domain"/>
    <property type="match status" value="1"/>
</dbReference>
<proteinExistence type="predicted"/>
<comment type="caution">
    <text evidence="1">The sequence shown here is derived from an EMBL/GenBank/DDBJ whole genome shotgun (WGS) entry which is preliminary data.</text>
</comment>
<accession>A0A5M3N409</accession>
<protein>
    <submittedName>
        <fullName evidence="1">Uncharacterized protein</fullName>
    </submittedName>
</protein>
<evidence type="ECO:0000313" key="2">
    <source>
        <dbReference type="Proteomes" id="UP000053558"/>
    </source>
</evidence>
<dbReference type="InterPro" id="IPR032675">
    <property type="entry name" value="LRR_dom_sf"/>
</dbReference>
<dbReference type="InterPro" id="IPR036047">
    <property type="entry name" value="F-box-like_dom_sf"/>
</dbReference>
<reference evidence="2" key="1">
    <citation type="journal article" date="2012" name="Science">
        <title>The Paleozoic origin of enzymatic lignin decomposition reconstructed from 31 fungal genomes.</title>
        <authorList>
            <person name="Floudas D."/>
            <person name="Binder M."/>
            <person name="Riley R."/>
            <person name="Barry K."/>
            <person name="Blanchette R.A."/>
            <person name="Henrissat B."/>
            <person name="Martinez A.T."/>
            <person name="Otillar R."/>
            <person name="Spatafora J.W."/>
            <person name="Yadav J.S."/>
            <person name="Aerts A."/>
            <person name="Benoit I."/>
            <person name="Boyd A."/>
            <person name="Carlson A."/>
            <person name="Copeland A."/>
            <person name="Coutinho P.M."/>
            <person name="de Vries R.P."/>
            <person name="Ferreira P."/>
            <person name="Findley K."/>
            <person name="Foster B."/>
            <person name="Gaskell J."/>
            <person name="Glotzer D."/>
            <person name="Gorecki P."/>
            <person name="Heitman J."/>
            <person name="Hesse C."/>
            <person name="Hori C."/>
            <person name="Igarashi K."/>
            <person name="Jurgens J.A."/>
            <person name="Kallen N."/>
            <person name="Kersten P."/>
            <person name="Kohler A."/>
            <person name="Kuees U."/>
            <person name="Kumar T.K.A."/>
            <person name="Kuo A."/>
            <person name="LaButti K."/>
            <person name="Larrondo L.F."/>
            <person name="Lindquist E."/>
            <person name="Ling A."/>
            <person name="Lombard V."/>
            <person name="Lucas S."/>
            <person name="Lundell T."/>
            <person name="Martin R."/>
            <person name="McLaughlin D.J."/>
            <person name="Morgenstern I."/>
            <person name="Morin E."/>
            <person name="Murat C."/>
            <person name="Nagy L.G."/>
            <person name="Nolan M."/>
            <person name="Ohm R.A."/>
            <person name="Patyshakuliyeva A."/>
            <person name="Rokas A."/>
            <person name="Ruiz-Duenas F.J."/>
            <person name="Sabat G."/>
            <person name="Salamov A."/>
            <person name="Samejima M."/>
            <person name="Schmutz J."/>
            <person name="Slot J.C."/>
            <person name="St John F."/>
            <person name="Stenlid J."/>
            <person name="Sun H."/>
            <person name="Sun S."/>
            <person name="Syed K."/>
            <person name="Tsang A."/>
            <person name="Wiebenga A."/>
            <person name="Young D."/>
            <person name="Pisabarro A."/>
            <person name="Eastwood D.C."/>
            <person name="Martin F."/>
            <person name="Cullen D."/>
            <person name="Grigoriev I.V."/>
            <person name="Hibbett D.S."/>
        </authorList>
    </citation>
    <scope>NUCLEOTIDE SEQUENCE [LARGE SCALE GENOMIC DNA]</scope>
    <source>
        <strain evidence="2">RWD-64-598 SS2</strain>
    </source>
</reference>
<name>A0A5M3N409_CONPW</name>
<dbReference type="GeneID" id="19204772"/>